<dbReference type="InterPro" id="IPR003829">
    <property type="entry name" value="Pirin_N_dom"/>
</dbReference>
<evidence type="ECO:0000313" key="6">
    <source>
        <dbReference type="EMBL" id="SDD43295.1"/>
    </source>
</evidence>
<dbReference type="InterPro" id="IPR014710">
    <property type="entry name" value="RmlC-like_jellyroll"/>
</dbReference>
<feature type="binding site" evidence="2">
    <location>
        <position position="55"/>
    </location>
    <ligand>
        <name>Fe cation</name>
        <dbReference type="ChEBI" id="CHEBI:24875"/>
    </ligand>
</feature>
<keyword evidence="2" id="KW-0479">Metal-binding</keyword>
<sequence>MKHLEVSKVFQTVSSGDGQFAARKVRSIHFNGLLDPLIGFDHFELTSDVFGPHPHAGMSAVSYLFEDSGHYHNLDSSGTDIMITPGSLMWTWAGRGIVHTEFPVPEGSRVHGMQIFVNTAANRKQQLPQSMFIDGRDMPVVASKGTAVKVVAGRTEAGSNPAETPDRLTFLDITIEQGHSFQHDLPTGWTATIYVVSGKAVFANDHKSWIITTGQVMAAGRSDRQELLILNAVSDTRIILLSGKPLGEPIFSAGAMAMGSEEELGKAISDFEEGRMGFIRIEGDQRTIVLAT</sequence>
<dbReference type="PANTHER" id="PTHR13903:SF8">
    <property type="entry name" value="PIRIN"/>
    <property type="match status" value="1"/>
</dbReference>
<reference evidence="7" key="1">
    <citation type="submission" date="2016-10" db="EMBL/GenBank/DDBJ databases">
        <authorList>
            <person name="Varghese N."/>
            <person name="Submissions S."/>
        </authorList>
    </citation>
    <scope>NUCLEOTIDE SEQUENCE [LARGE SCALE GENOMIC DNA]</scope>
    <source>
        <strain evidence="7">DSM 25329</strain>
    </source>
</reference>
<dbReference type="Proteomes" id="UP000198748">
    <property type="component" value="Unassembled WGS sequence"/>
</dbReference>
<feature type="binding site" evidence="2">
    <location>
        <position position="53"/>
    </location>
    <ligand>
        <name>Fe cation</name>
        <dbReference type="ChEBI" id="CHEBI:24875"/>
    </ligand>
</feature>
<evidence type="ECO:0000259" key="4">
    <source>
        <dbReference type="Pfam" id="PF02678"/>
    </source>
</evidence>
<dbReference type="InterPro" id="IPR012093">
    <property type="entry name" value="Pirin"/>
</dbReference>
<keyword evidence="2" id="KW-0408">Iron</keyword>
<keyword evidence="7" id="KW-1185">Reference proteome</keyword>
<evidence type="ECO:0000313" key="7">
    <source>
        <dbReference type="Proteomes" id="UP000198748"/>
    </source>
</evidence>
<dbReference type="Gene3D" id="2.60.120.10">
    <property type="entry name" value="Jelly Rolls"/>
    <property type="match status" value="2"/>
</dbReference>
<dbReference type="GO" id="GO:0046872">
    <property type="term" value="F:metal ion binding"/>
    <property type="evidence" value="ECO:0007669"/>
    <property type="project" value="UniProtKB-KW"/>
</dbReference>
<feature type="binding site" evidence="2">
    <location>
        <position position="101"/>
    </location>
    <ligand>
        <name>Fe cation</name>
        <dbReference type="ChEBI" id="CHEBI:24875"/>
    </ligand>
</feature>
<feature type="domain" description="Pirin C-terminal" evidence="5">
    <location>
        <begin position="171"/>
        <end position="277"/>
    </location>
</feature>
<dbReference type="InterPro" id="IPR011051">
    <property type="entry name" value="RmlC_Cupin_sf"/>
</dbReference>
<dbReference type="EMBL" id="FNAN01000001">
    <property type="protein sequence ID" value="SDD43295.1"/>
    <property type="molecule type" value="Genomic_DNA"/>
</dbReference>
<dbReference type="AlphaFoldDB" id="A0A1G6URV9"/>
<dbReference type="PIRSF" id="PIRSF006232">
    <property type="entry name" value="Pirin"/>
    <property type="match status" value="1"/>
</dbReference>
<proteinExistence type="inferred from homology"/>
<dbReference type="Pfam" id="PF05726">
    <property type="entry name" value="Pirin_C"/>
    <property type="match status" value="1"/>
</dbReference>
<evidence type="ECO:0000256" key="1">
    <source>
        <dbReference type="ARBA" id="ARBA00008416"/>
    </source>
</evidence>
<comment type="cofactor">
    <cofactor evidence="2">
        <name>Fe cation</name>
        <dbReference type="ChEBI" id="CHEBI:24875"/>
    </cofactor>
    <text evidence="2">Binds 1 Fe cation per subunit.</text>
</comment>
<dbReference type="OrthoDB" id="321327at2"/>
<protein>
    <recommendedName>
        <fullName evidence="8">Pirin family protein</fullName>
    </recommendedName>
</protein>
<dbReference type="STRING" id="659014.SAMN04487996_10129"/>
<accession>A0A1G6URV9</accession>
<evidence type="ECO:0008006" key="8">
    <source>
        <dbReference type="Google" id="ProtNLM"/>
    </source>
</evidence>
<dbReference type="PANTHER" id="PTHR13903">
    <property type="entry name" value="PIRIN-RELATED"/>
    <property type="match status" value="1"/>
</dbReference>
<feature type="domain" description="Pirin N-terminal" evidence="4">
    <location>
        <begin position="48"/>
        <end position="117"/>
    </location>
</feature>
<evidence type="ECO:0000256" key="2">
    <source>
        <dbReference type="PIRSR" id="PIRSR006232-1"/>
    </source>
</evidence>
<organism evidence="6 7">
    <name type="scientific">Dyadobacter soli</name>
    <dbReference type="NCBI Taxonomy" id="659014"/>
    <lineage>
        <taxon>Bacteria</taxon>
        <taxon>Pseudomonadati</taxon>
        <taxon>Bacteroidota</taxon>
        <taxon>Cytophagia</taxon>
        <taxon>Cytophagales</taxon>
        <taxon>Spirosomataceae</taxon>
        <taxon>Dyadobacter</taxon>
    </lineage>
</organism>
<dbReference type="Pfam" id="PF02678">
    <property type="entry name" value="Pirin"/>
    <property type="match status" value="1"/>
</dbReference>
<evidence type="ECO:0000256" key="3">
    <source>
        <dbReference type="RuleBase" id="RU003457"/>
    </source>
</evidence>
<name>A0A1G6URV9_9BACT</name>
<dbReference type="SUPFAM" id="SSF51182">
    <property type="entry name" value="RmlC-like cupins"/>
    <property type="match status" value="1"/>
</dbReference>
<gene>
    <name evidence="6" type="ORF">SAMN04487996_10129</name>
</gene>
<dbReference type="CDD" id="cd02247">
    <property type="entry name" value="cupin_pirin_C"/>
    <property type="match status" value="1"/>
</dbReference>
<dbReference type="InterPro" id="IPR008778">
    <property type="entry name" value="Pirin_C_dom"/>
</dbReference>
<comment type="similarity">
    <text evidence="1 3">Belongs to the pirin family.</text>
</comment>
<feature type="binding site" evidence="2">
    <location>
        <position position="99"/>
    </location>
    <ligand>
        <name>Fe cation</name>
        <dbReference type="ChEBI" id="CHEBI:24875"/>
    </ligand>
</feature>
<evidence type="ECO:0000259" key="5">
    <source>
        <dbReference type="Pfam" id="PF05726"/>
    </source>
</evidence>
<dbReference type="RefSeq" id="WP_090145562.1">
    <property type="nucleotide sequence ID" value="NZ_FNAN01000001.1"/>
</dbReference>